<protein>
    <recommendedName>
        <fullName evidence="3">Heterokaryon incompatibility domain-containing protein</fullName>
    </recommendedName>
</protein>
<evidence type="ECO:0008006" key="3">
    <source>
        <dbReference type="Google" id="ProtNLM"/>
    </source>
</evidence>
<name>A0ABR1QQX2_9PEZI</name>
<evidence type="ECO:0000313" key="1">
    <source>
        <dbReference type="EMBL" id="KAK7962344.1"/>
    </source>
</evidence>
<dbReference type="Proteomes" id="UP001391051">
    <property type="component" value="Unassembled WGS sequence"/>
</dbReference>
<evidence type="ECO:0000313" key="2">
    <source>
        <dbReference type="Proteomes" id="UP001391051"/>
    </source>
</evidence>
<dbReference type="InterPro" id="IPR052895">
    <property type="entry name" value="HetReg/Transcr_Mod"/>
</dbReference>
<dbReference type="RefSeq" id="XP_066704455.1">
    <property type="nucleotide sequence ID" value="XM_066839391.1"/>
</dbReference>
<dbReference type="GeneID" id="92072453"/>
<comment type="caution">
    <text evidence="1">The sequence shown here is derived from an EMBL/GenBank/DDBJ whole genome shotgun (WGS) entry which is preliminary data.</text>
</comment>
<dbReference type="PANTHER" id="PTHR24148">
    <property type="entry name" value="ANKYRIN REPEAT DOMAIN-CONTAINING PROTEIN 39 HOMOLOG-RELATED"/>
    <property type="match status" value="1"/>
</dbReference>
<organism evidence="1 2">
    <name type="scientific">Apiospora aurea</name>
    <dbReference type="NCBI Taxonomy" id="335848"/>
    <lineage>
        <taxon>Eukaryota</taxon>
        <taxon>Fungi</taxon>
        <taxon>Dikarya</taxon>
        <taxon>Ascomycota</taxon>
        <taxon>Pezizomycotina</taxon>
        <taxon>Sordariomycetes</taxon>
        <taxon>Xylariomycetidae</taxon>
        <taxon>Amphisphaeriales</taxon>
        <taxon>Apiosporaceae</taxon>
        <taxon>Apiospora</taxon>
    </lineage>
</organism>
<keyword evidence="2" id="KW-1185">Reference proteome</keyword>
<sequence>METVSPHDSIYVDLLKPDGIRLLELYPGPAEEIPLMGSLILTTLSACEEDLVNSYTALSYTEETKEIDETAAQKELRRAVETDLCSYPWFSRGWIFQELVVSKDPRIQCGKFRLRWDDLMAVVEPFLTKTGPSRHLQGLHEVRSKGLHGDNRNMYKLVTARTGAHVTDPRDMFFSLVGLASDHEEVSKFLVPDYGKSAREVYIAAARYILDRGALRWFLLEARPWAAKSISLPSWVPEWEIHTPHRKETDPMLSSPSSLDEALLVRELHNYGVVERLTDVIPHESGSPSSVWWQATSIGRNSDWNSDWERFVDPVKNTVLRMGDDHDYPDWPHGGLWQVQFQGVQRLSLEPDAYLPPCRLALIVHRYTLQPGGGMAKTYYTMLVPANVALGDSFMAFRKFLQSSDFGIWPPPDTERCYGFRRSLEKTFETTITEYGPASHHEFVGLYPTSFPPPVWNSATGVILAFH</sequence>
<gene>
    <name evidence="1" type="ORF">PG986_003169</name>
</gene>
<dbReference type="PANTHER" id="PTHR24148:SF82">
    <property type="entry name" value="HETEROKARYON INCOMPATIBILITY DOMAIN-CONTAINING PROTEIN"/>
    <property type="match status" value="1"/>
</dbReference>
<dbReference type="EMBL" id="JAQQWE010000002">
    <property type="protein sequence ID" value="KAK7962344.1"/>
    <property type="molecule type" value="Genomic_DNA"/>
</dbReference>
<accession>A0ABR1QQX2</accession>
<proteinExistence type="predicted"/>
<reference evidence="1 2" key="1">
    <citation type="submission" date="2023-01" db="EMBL/GenBank/DDBJ databases">
        <title>Analysis of 21 Apiospora genomes using comparative genomics revels a genus with tremendous synthesis potential of carbohydrate active enzymes and secondary metabolites.</title>
        <authorList>
            <person name="Sorensen T."/>
        </authorList>
    </citation>
    <scope>NUCLEOTIDE SEQUENCE [LARGE SCALE GENOMIC DNA]</scope>
    <source>
        <strain evidence="1 2">CBS 24483</strain>
    </source>
</reference>